<proteinExistence type="predicted"/>
<dbReference type="AlphaFoldDB" id="A0AA38CIU2"/>
<feature type="non-terminal residue" evidence="1">
    <location>
        <position position="1"/>
    </location>
</feature>
<reference evidence="1 2" key="1">
    <citation type="journal article" date="2021" name="Nat. Plants">
        <title>The Taxus genome provides insights into paclitaxel biosynthesis.</title>
        <authorList>
            <person name="Xiong X."/>
            <person name="Gou J."/>
            <person name="Liao Q."/>
            <person name="Li Y."/>
            <person name="Zhou Q."/>
            <person name="Bi G."/>
            <person name="Li C."/>
            <person name="Du R."/>
            <person name="Wang X."/>
            <person name="Sun T."/>
            <person name="Guo L."/>
            <person name="Liang H."/>
            <person name="Lu P."/>
            <person name="Wu Y."/>
            <person name="Zhang Z."/>
            <person name="Ro D.K."/>
            <person name="Shang Y."/>
            <person name="Huang S."/>
            <person name="Yan J."/>
        </authorList>
    </citation>
    <scope>NUCLEOTIDE SEQUENCE [LARGE SCALE GENOMIC DNA]</scope>
    <source>
        <strain evidence="1">Ta-2019</strain>
    </source>
</reference>
<evidence type="ECO:0000313" key="2">
    <source>
        <dbReference type="Proteomes" id="UP000824469"/>
    </source>
</evidence>
<accession>A0AA38CIU2</accession>
<keyword evidence="2" id="KW-1185">Reference proteome</keyword>
<protein>
    <submittedName>
        <fullName evidence="1">Uncharacterized protein</fullName>
    </submittedName>
</protein>
<dbReference type="EMBL" id="JAHRHJ020000009">
    <property type="protein sequence ID" value="KAH9301350.1"/>
    <property type="molecule type" value="Genomic_DNA"/>
</dbReference>
<feature type="non-terminal residue" evidence="1">
    <location>
        <position position="52"/>
    </location>
</feature>
<gene>
    <name evidence="1" type="ORF">KI387_012933</name>
</gene>
<name>A0AA38CIU2_TAXCH</name>
<organism evidence="1 2">
    <name type="scientific">Taxus chinensis</name>
    <name type="common">Chinese yew</name>
    <name type="synonym">Taxus wallichiana var. chinensis</name>
    <dbReference type="NCBI Taxonomy" id="29808"/>
    <lineage>
        <taxon>Eukaryota</taxon>
        <taxon>Viridiplantae</taxon>
        <taxon>Streptophyta</taxon>
        <taxon>Embryophyta</taxon>
        <taxon>Tracheophyta</taxon>
        <taxon>Spermatophyta</taxon>
        <taxon>Pinopsida</taxon>
        <taxon>Pinidae</taxon>
        <taxon>Conifers II</taxon>
        <taxon>Cupressales</taxon>
        <taxon>Taxaceae</taxon>
        <taxon>Taxus</taxon>
    </lineage>
</organism>
<sequence length="52" mass="6393">QDFMTCMHSSDLVFMERGRHQIAKKCRESNNFDFRHFFKECTYFSFPSRIVH</sequence>
<comment type="caution">
    <text evidence="1">The sequence shown here is derived from an EMBL/GenBank/DDBJ whole genome shotgun (WGS) entry which is preliminary data.</text>
</comment>
<dbReference type="Proteomes" id="UP000824469">
    <property type="component" value="Unassembled WGS sequence"/>
</dbReference>
<evidence type="ECO:0000313" key="1">
    <source>
        <dbReference type="EMBL" id="KAH9301350.1"/>
    </source>
</evidence>